<proteinExistence type="predicted"/>
<dbReference type="Pfam" id="PF09992">
    <property type="entry name" value="NAGPA"/>
    <property type="match status" value="1"/>
</dbReference>
<sequence length="394" mass="43022">MGRGTAEQALFDSPETYWQSKEILFEKLLGSSLVMREKFVRPDHSQVLITSIFASETSTPNLLIDPRFLEKRIVTEPGGLLIDQAATTKAWGSLAGLRPEKFLVGESVPESSVGIPPTNAGWQYGAFWIRDGRIISLPGDDTLTGQYEVITRKNGVWGASSLHLNNGNPTQGLDDLEIGFSMPLVVKSGQIVPQMSIWERGDPRALADPRNWVDLAAGQKTPPDFWRLVRKFMPINPASARRVTREGRFAVIRVGDIDPQDTEDFKKAVKDADLENHWRVVRDENSGIVRAVVCAILPPNRIPAVGVGHNKDGKLIVTVADGRQKESSGATIDELALIMKEKGTVNAGFGAAGGDAIVVAKHQDDIEIVNSPSNIDSYTGKRVTRTVPSLLVIS</sequence>
<dbReference type="AlphaFoldDB" id="A0A1F7Z344"/>
<reference evidence="2 3" key="1">
    <citation type="journal article" date="2016" name="Nat. Commun.">
        <title>Thousands of microbial genomes shed light on interconnected biogeochemical processes in an aquifer system.</title>
        <authorList>
            <person name="Anantharaman K."/>
            <person name="Brown C.T."/>
            <person name="Hug L.A."/>
            <person name="Sharon I."/>
            <person name="Castelle C.J."/>
            <person name="Probst A.J."/>
            <person name="Thomas B.C."/>
            <person name="Singh A."/>
            <person name="Wilkins M.J."/>
            <person name="Karaoz U."/>
            <person name="Brodie E.L."/>
            <person name="Williams K.H."/>
            <person name="Hubbard S.S."/>
            <person name="Banfield J.F."/>
        </authorList>
    </citation>
    <scope>NUCLEOTIDE SEQUENCE [LARGE SCALE GENOMIC DNA]</scope>
</reference>
<evidence type="ECO:0000313" key="3">
    <source>
        <dbReference type="Proteomes" id="UP000177169"/>
    </source>
</evidence>
<name>A0A1F7Z344_9BACT</name>
<evidence type="ECO:0000313" key="2">
    <source>
        <dbReference type="EMBL" id="OGM33348.1"/>
    </source>
</evidence>
<accession>A0A1F7Z344</accession>
<dbReference type="Proteomes" id="UP000177169">
    <property type="component" value="Unassembled WGS sequence"/>
</dbReference>
<feature type="domain" description="Phosphodiester glycosidase" evidence="1">
    <location>
        <begin position="244"/>
        <end position="393"/>
    </location>
</feature>
<dbReference type="EMBL" id="MGGR01000019">
    <property type="protein sequence ID" value="OGM33348.1"/>
    <property type="molecule type" value="Genomic_DNA"/>
</dbReference>
<protein>
    <recommendedName>
        <fullName evidence="1">Phosphodiester glycosidase domain-containing protein</fullName>
    </recommendedName>
</protein>
<gene>
    <name evidence="2" type="ORF">A3D01_00470</name>
</gene>
<dbReference type="InterPro" id="IPR018711">
    <property type="entry name" value="NAGPA"/>
</dbReference>
<evidence type="ECO:0000259" key="1">
    <source>
        <dbReference type="Pfam" id="PF09992"/>
    </source>
</evidence>
<comment type="caution">
    <text evidence="2">The sequence shown here is derived from an EMBL/GenBank/DDBJ whole genome shotgun (WGS) entry which is preliminary data.</text>
</comment>
<organism evidence="2 3">
    <name type="scientific">Candidatus Woesebacteria bacterium RIFCSPHIGHO2_02_FULL_39_13</name>
    <dbReference type="NCBI Taxonomy" id="1802505"/>
    <lineage>
        <taxon>Bacteria</taxon>
        <taxon>Candidatus Woeseibacteriota</taxon>
    </lineage>
</organism>